<evidence type="ECO:0000259" key="1">
    <source>
        <dbReference type="Pfam" id="PF10551"/>
    </source>
</evidence>
<sequence length="124" mass="14226">MDGAHLKGIYKVTILHAIAMDGNNQILPIGYGICPKETTDSWTWFLEKLNECIGDLEGLTLLTDKATSIAKLVRAYKTIEFEQYWGRLYTLRPDVAVYLSQIPCDIWTRSHFPTMMYDYLTQTA</sequence>
<dbReference type="PANTHER" id="PTHR31973:SF185">
    <property type="entry name" value="TRANSPOSASE, MUDR, PLANT, MULE TRANSPOSASE DOMAIN-CONTAINING PROTEIN"/>
    <property type="match status" value="1"/>
</dbReference>
<feature type="domain" description="MULE transposase" evidence="1">
    <location>
        <begin position="1"/>
        <end position="73"/>
    </location>
</feature>
<organism evidence="2 3">
    <name type="scientific">Lactuca saligna</name>
    <name type="common">Willowleaf lettuce</name>
    <dbReference type="NCBI Taxonomy" id="75948"/>
    <lineage>
        <taxon>Eukaryota</taxon>
        <taxon>Viridiplantae</taxon>
        <taxon>Streptophyta</taxon>
        <taxon>Embryophyta</taxon>
        <taxon>Tracheophyta</taxon>
        <taxon>Spermatophyta</taxon>
        <taxon>Magnoliopsida</taxon>
        <taxon>eudicotyledons</taxon>
        <taxon>Gunneridae</taxon>
        <taxon>Pentapetalae</taxon>
        <taxon>asterids</taxon>
        <taxon>campanulids</taxon>
        <taxon>Asterales</taxon>
        <taxon>Asteraceae</taxon>
        <taxon>Cichorioideae</taxon>
        <taxon>Cichorieae</taxon>
        <taxon>Lactucinae</taxon>
        <taxon>Lactuca</taxon>
    </lineage>
</organism>
<keyword evidence="3" id="KW-1185">Reference proteome</keyword>
<gene>
    <name evidence="2" type="ORF">LSALG_LOCUS20687</name>
</gene>
<name>A0AA35YVV6_LACSI</name>
<protein>
    <recommendedName>
        <fullName evidence="1">MULE transposase domain-containing protein</fullName>
    </recommendedName>
</protein>
<dbReference type="InterPro" id="IPR018289">
    <property type="entry name" value="MULE_transposase_dom"/>
</dbReference>
<dbReference type="AlphaFoldDB" id="A0AA35YVV6"/>
<dbReference type="EMBL" id="OX465080">
    <property type="protein sequence ID" value="CAI9280968.1"/>
    <property type="molecule type" value="Genomic_DNA"/>
</dbReference>
<reference evidence="2" key="1">
    <citation type="submission" date="2023-04" db="EMBL/GenBank/DDBJ databases">
        <authorList>
            <person name="Vijverberg K."/>
            <person name="Xiong W."/>
            <person name="Schranz E."/>
        </authorList>
    </citation>
    <scope>NUCLEOTIDE SEQUENCE</scope>
</reference>
<dbReference type="Proteomes" id="UP001177003">
    <property type="component" value="Chromosome 4"/>
</dbReference>
<proteinExistence type="predicted"/>
<dbReference type="PANTHER" id="PTHR31973">
    <property type="entry name" value="POLYPROTEIN, PUTATIVE-RELATED"/>
    <property type="match status" value="1"/>
</dbReference>
<dbReference type="Pfam" id="PF10551">
    <property type="entry name" value="MULE"/>
    <property type="match status" value="1"/>
</dbReference>
<accession>A0AA35YVV6</accession>
<evidence type="ECO:0000313" key="3">
    <source>
        <dbReference type="Proteomes" id="UP001177003"/>
    </source>
</evidence>
<evidence type="ECO:0000313" key="2">
    <source>
        <dbReference type="EMBL" id="CAI9280968.1"/>
    </source>
</evidence>